<keyword evidence="1" id="KW-0472">Membrane</keyword>
<evidence type="ECO:0008006" key="3">
    <source>
        <dbReference type="Google" id="ProtNLM"/>
    </source>
</evidence>
<proteinExistence type="predicted"/>
<dbReference type="Pfam" id="PF09980">
    <property type="entry name" value="DUF2214"/>
    <property type="match status" value="1"/>
</dbReference>
<reference evidence="2" key="1">
    <citation type="submission" date="2015-10" db="EMBL/GenBank/DDBJ databases">
        <authorList>
            <person name="Gilbert D.G."/>
        </authorList>
    </citation>
    <scope>NUCLEOTIDE SEQUENCE</scope>
    <source>
        <strain evidence="2">Phyl III-seqv23</strain>
    </source>
</reference>
<dbReference type="PATRIC" id="fig|305.106.peg.878"/>
<dbReference type="EMBL" id="LN899819">
    <property type="protein sequence ID" value="CUV13238.1"/>
    <property type="molecule type" value="Genomic_DNA"/>
</dbReference>
<feature type="transmembrane region" description="Helical" evidence="1">
    <location>
        <begin position="41"/>
        <end position="65"/>
    </location>
</feature>
<feature type="transmembrane region" description="Helical" evidence="1">
    <location>
        <begin position="85"/>
        <end position="103"/>
    </location>
</feature>
<keyword evidence="1" id="KW-1133">Transmembrane helix</keyword>
<dbReference type="InterPro" id="IPR018706">
    <property type="entry name" value="DUF2214_membrane"/>
</dbReference>
<evidence type="ECO:0000313" key="2">
    <source>
        <dbReference type="EMBL" id="CUV13238.1"/>
    </source>
</evidence>
<protein>
    <recommendedName>
        <fullName evidence="3">DUF2214 domain-containing protein</fullName>
    </recommendedName>
</protein>
<gene>
    <name evidence="2" type="ORF">RUN39_v1_530082</name>
</gene>
<sequence>MWSDALLAYLHYLSIFTLIVFVTAEAVVLRPDMTPAIRRRLSIYDAVYGASAGAVLVSGLLRLFYGAKGAAFYVHNPVFHIKMGLFVLVALMSIPPTVTILRWKRQGKTLPDFVPTPAEIAKVRRWVMLEAHLIIFIPLAAVLMARGIGM</sequence>
<dbReference type="AlphaFoldDB" id="A0A0S4TTD8"/>
<feature type="transmembrane region" description="Helical" evidence="1">
    <location>
        <begin position="131"/>
        <end position="149"/>
    </location>
</feature>
<feature type="transmembrane region" description="Helical" evidence="1">
    <location>
        <begin position="6"/>
        <end position="29"/>
    </location>
</feature>
<name>A0A0S4TTD8_RALSL</name>
<evidence type="ECO:0000256" key="1">
    <source>
        <dbReference type="SAM" id="Phobius"/>
    </source>
</evidence>
<accession>A0A0S4TTD8</accession>
<organism evidence="2">
    <name type="scientific">Ralstonia solanacearum</name>
    <name type="common">Pseudomonas solanacearum</name>
    <dbReference type="NCBI Taxonomy" id="305"/>
    <lineage>
        <taxon>Bacteria</taxon>
        <taxon>Pseudomonadati</taxon>
        <taxon>Pseudomonadota</taxon>
        <taxon>Betaproteobacteria</taxon>
        <taxon>Burkholderiales</taxon>
        <taxon>Burkholderiaceae</taxon>
        <taxon>Ralstonia</taxon>
        <taxon>Ralstonia solanacearum species complex</taxon>
    </lineage>
</organism>
<keyword evidence="1" id="KW-0812">Transmembrane</keyword>